<feature type="transmembrane region" description="Helical" evidence="1">
    <location>
        <begin position="308"/>
        <end position="329"/>
    </location>
</feature>
<dbReference type="PANTHER" id="PTHR31410:SF1">
    <property type="entry name" value="POST-GPI ATTACHMENT TO PROTEINS FACTOR 4"/>
    <property type="match status" value="1"/>
</dbReference>
<dbReference type="CDD" id="cd22190">
    <property type="entry name" value="PGAP4"/>
    <property type="match status" value="1"/>
</dbReference>
<feature type="transmembrane region" description="Helical" evidence="1">
    <location>
        <begin position="26"/>
        <end position="48"/>
    </location>
</feature>
<keyword evidence="1" id="KW-0472">Membrane</keyword>
<keyword evidence="3" id="KW-1185">Reference proteome</keyword>
<dbReference type="AlphaFoldDB" id="A0ABD3VP38"/>
<dbReference type="EMBL" id="JBJQND010000010">
    <property type="protein sequence ID" value="KAL3863131.1"/>
    <property type="molecule type" value="Genomic_DNA"/>
</dbReference>
<dbReference type="Proteomes" id="UP001634394">
    <property type="component" value="Unassembled WGS sequence"/>
</dbReference>
<proteinExistence type="predicted"/>
<evidence type="ECO:0000256" key="1">
    <source>
        <dbReference type="SAM" id="Phobius"/>
    </source>
</evidence>
<accession>A0ABD3VP38</accession>
<organism evidence="2 3">
    <name type="scientific">Sinanodonta woodiana</name>
    <name type="common">Chinese pond mussel</name>
    <name type="synonym">Anodonta woodiana</name>
    <dbReference type="NCBI Taxonomy" id="1069815"/>
    <lineage>
        <taxon>Eukaryota</taxon>
        <taxon>Metazoa</taxon>
        <taxon>Spiralia</taxon>
        <taxon>Lophotrochozoa</taxon>
        <taxon>Mollusca</taxon>
        <taxon>Bivalvia</taxon>
        <taxon>Autobranchia</taxon>
        <taxon>Heteroconchia</taxon>
        <taxon>Palaeoheterodonta</taxon>
        <taxon>Unionida</taxon>
        <taxon>Unionoidea</taxon>
        <taxon>Unionidae</taxon>
        <taxon>Unioninae</taxon>
        <taxon>Sinanodonta</taxon>
    </lineage>
</organism>
<protein>
    <submittedName>
        <fullName evidence="2">Uncharacterized protein</fullName>
    </submittedName>
</protein>
<keyword evidence="1" id="KW-1133">Transmembrane helix</keyword>
<evidence type="ECO:0000313" key="3">
    <source>
        <dbReference type="Proteomes" id="UP001634394"/>
    </source>
</evidence>
<evidence type="ECO:0000313" key="2">
    <source>
        <dbReference type="EMBL" id="KAL3863131.1"/>
    </source>
</evidence>
<sequence length="424" mass="49373">MTILRGKCWECCCRCLRRCLPYFDRRLFFCLTALYAVTFVLVLPVLCWRLRHSAFELLHKDVEKEQALLQRENTMRLNKSIAYLRSYNRRMPSTIHNLKNIPGNSKTSYDVSDGLYMAATIITLSRARDVYKPMYFTQVVSEFFALIDDILEKNKIALFVCNVDLQPENHNEMLYIPKWIKVFEKYANISIKDPVYALSVIEKEKRDYVYCLEQTLRFNSTYVLLVEDDAVPRRELFPVLFNILKEHENAGIRNSRRQNVTFFKLYHPERLLGYISLEVERIPELISMCVIVTSVFVMIYVNRIEKPISLSFLCISIMVYSCLVLLVIGRQNLIELRRMSKFLYQVTPAPSCCTPAMLYTNDGAKIVSNYLTGVNCYPKFGKDTAIDTLVKEKKLNAKLIQPNLFKHIGLVSAVRGEMIDPYVV</sequence>
<gene>
    <name evidence="2" type="ORF">ACJMK2_004902</name>
</gene>
<reference evidence="2 3" key="1">
    <citation type="submission" date="2024-11" db="EMBL/GenBank/DDBJ databases">
        <title>Chromosome-level genome assembly of the freshwater bivalve Anodonta woodiana.</title>
        <authorList>
            <person name="Chen X."/>
        </authorList>
    </citation>
    <scope>NUCLEOTIDE SEQUENCE [LARGE SCALE GENOMIC DNA]</scope>
    <source>
        <strain evidence="2">MN2024</strain>
        <tissue evidence="2">Gills</tissue>
    </source>
</reference>
<dbReference type="InterPro" id="IPR029675">
    <property type="entry name" value="PGAP4"/>
</dbReference>
<name>A0ABD3VP38_SINWO</name>
<dbReference type="PANTHER" id="PTHR31410">
    <property type="entry name" value="TRANSMEMBRANE PROTEIN 246"/>
    <property type="match status" value="1"/>
</dbReference>
<comment type="caution">
    <text evidence="2">The sequence shown here is derived from an EMBL/GenBank/DDBJ whole genome shotgun (WGS) entry which is preliminary data.</text>
</comment>
<keyword evidence="1" id="KW-0812">Transmembrane</keyword>
<feature type="transmembrane region" description="Helical" evidence="1">
    <location>
        <begin position="285"/>
        <end position="302"/>
    </location>
</feature>